<evidence type="ECO:0000256" key="3">
    <source>
        <dbReference type="ARBA" id="ARBA00023098"/>
    </source>
</evidence>
<dbReference type="Pfam" id="PF23562">
    <property type="entry name" value="AMP-binding_C_3"/>
    <property type="match status" value="1"/>
</dbReference>
<dbReference type="GO" id="GO:0016020">
    <property type="term" value="C:membrane"/>
    <property type="evidence" value="ECO:0007669"/>
    <property type="project" value="TreeGrafter"/>
</dbReference>
<keyword evidence="7" id="KW-1185">Reference proteome</keyword>
<sequence length="679" mass="76166">MANSQLIQTKTFSITNEFVQNLIETHFEDLHIPEHQKGPDYIYPTSEPRTWLPDGKVRMTGSKDSKSVVTFFREIVKNNANKTAMVTKRNGFNVKWSYSQYLTDVNLVAKAFIKLGLSPYNGVCILGFNSPEWLISHLAAIFAGGLPAGVYTTNSPAACFHILQDCNANIVVVEDEHQLGKILKIRDTLPKLKTIIQYSGKPSHPDVISWPDLLKIGQSLPDDVLDKRIKSLAINQCCFLIYTSGTTGNPKGVMVSHDNVLAFAHFTTTKILEFKTNDRMISYLPLSHMAALGIDLYLAVQMAATVYFATPDALKGKMVDILHEVQPTVFLAVPRVIEKLYEKLQDAEVQMKPFKKSVFQWAQQKGINHHLKKSSNNMGYKLAKKLVFNKLKNQMGLQYITYIAAGGAPISSEIKRYFMGLDLIILDVYGLSESTGIHTGNTKNDFQLESVGNVNYIKEYKVDISNPSEDGSGEIILHGRNICMGYLHLKQQTIDIIDDEQWLFTGDLGMIDKYGYLYVTGRAKELIITSGGENIPPILIETIIKKNLPVVSNCMLVGDRKKYLTMLITLKTEVDPNTLLPTDELSQQAIAWCESVGSQIKSVSELIHTKDESVMRAIQDGITKYNHYEAISNAQKIQKWIILPEDFSIGNGDFGPTGKMRRPLITKKYSDLIDKMYAN</sequence>
<accession>T1JBW0</accession>
<dbReference type="GO" id="GO:0005783">
    <property type="term" value="C:endoplasmic reticulum"/>
    <property type="evidence" value="ECO:0007669"/>
    <property type="project" value="TreeGrafter"/>
</dbReference>
<dbReference type="Pfam" id="PF00501">
    <property type="entry name" value="AMP-binding"/>
    <property type="match status" value="1"/>
</dbReference>
<dbReference type="PROSITE" id="PS00455">
    <property type="entry name" value="AMP_BINDING"/>
    <property type="match status" value="1"/>
</dbReference>
<keyword evidence="2" id="KW-0276">Fatty acid metabolism</keyword>
<evidence type="ECO:0000256" key="2">
    <source>
        <dbReference type="ARBA" id="ARBA00022832"/>
    </source>
</evidence>
<reference evidence="6" key="2">
    <citation type="submission" date="2015-02" db="UniProtKB">
        <authorList>
            <consortium name="EnsemblMetazoa"/>
        </authorList>
    </citation>
    <scope>IDENTIFICATION</scope>
</reference>
<dbReference type="PANTHER" id="PTHR43272:SF32">
    <property type="entry name" value="AMP-DEPENDENT SYNTHETASE_LIGASE DOMAIN-CONTAINING PROTEIN"/>
    <property type="match status" value="1"/>
</dbReference>
<dbReference type="eggNOG" id="KOG1256">
    <property type="taxonomic scope" value="Eukaryota"/>
</dbReference>
<dbReference type="EMBL" id="JH432022">
    <property type="status" value="NOT_ANNOTATED_CDS"/>
    <property type="molecule type" value="Genomic_DNA"/>
</dbReference>
<keyword evidence="1" id="KW-0436">Ligase</keyword>
<dbReference type="PhylomeDB" id="T1JBW0"/>
<dbReference type="PANTHER" id="PTHR43272">
    <property type="entry name" value="LONG-CHAIN-FATTY-ACID--COA LIGASE"/>
    <property type="match status" value="1"/>
</dbReference>
<dbReference type="InterPro" id="IPR000873">
    <property type="entry name" value="AMP-dep_synth/lig_dom"/>
</dbReference>
<dbReference type="Gene3D" id="3.40.50.12780">
    <property type="entry name" value="N-terminal domain of ligase-like"/>
    <property type="match status" value="1"/>
</dbReference>
<evidence type="ECO:0000259" key="5">
    <source>
        <dbReference type="Pfam" id="PF00501"/>
    </source>
</evidence>
<dbReference type="AlphaFoldDB" id="T1JBW0"/>
<dbReference type="SUPFAM" id="SSF56801">
    <property type="entry name" value="Acetyl-CoA synthetase-like"/>
    <property type="match status" value="1"/>
</dbReference>
<dbReference type="STRING" id="126957.T1JBW0"/>
<evidence type="ECO:0000256" key="1">
    <source>
        <dbReference type="ARBA" id="ARBA00022598"/>
    </source>
</evidence>
<dbReference type="OMA" id="ETCAYVC"/>
<dbReference type="EC" id="6.2.1.3" evidence="4"/>
<evidence type="ECO:0000256" key="4">
    <source>
        <dbReference type="ARBA" id="ARBA00026121"/>
    </source>
</evidence>
<evidence type="ECO:0000313" key="7">
    <source>
        <dbReference type="Proteomes" id="UP000014500"/>
    </source>
</evidence>
<reference evidence="7" key="1">
    <citation type="submission" date="2011-05" db="EMBL/GenBank/DDBJ databases">
        <authorList>
            <person name="Richards S.R."/>
            <person name="Qu J."/>
            <person name="Jiang H."/>
            <person name="Jhangiani S.N."/>
            <person name="Agravi P."/>
            <person name="Goodspeed R."/>
            <person name="Gross S."/>
            <person name="Mandapat C."/>
            <person name="Jackson L."/>
            <person name="Mathew T."/>
            <person name="Pu L."/>
            <person name="Thornton R."/>
            <person name="Saada N."/>
            <person name="Wilczek-Boney K.B."/>
            <person name="Lee S."/>
            <person name="Kovar C."/>
            <person name="Wu Y."/>
            <person name="Scherer S.E."/>
            <person name="Worley K.C."/>
            <person name="Muzny D.M."/>
            <person name="Gibbs R."/>
        </authorList>
    </citation>
    <scope>NUCLEOTIDE SEQUENCE</scope>
    <source>
        <strain evidence="7">Brora</strain>
    </source>
</reference>
<dbReference type="InterPro" id="IPR042099">
    <property type="entry name" value="ANL_N_sf"/>
</dbReference>
<dbReference type="GO" id="GO:0004467">
    <property type="term" value="F:long-chain fatty acid-CoA ligase activity"/>
    <property type="evidence" value="ECO:0007669"/>
    <property type="project" value="UniProtKB-EC"/>
</dbReference>
<protein>
    <recommendedName>
        <fullName evidence="4">long-chain-fatty-acid--CoA ligase</fullName>
        <ecNumber evidence="4">6.2.1.3</ecNumber>
    </recommendedName>
</protein>
<dbReference type="HOGENOM" id="CLU_000022_45_5_1"/>
<evidence type="ECO:0000313" key="6">
    <source>
        <dbReference type="EnsemblMetazoa" id="SMAR011265-PA"/>
    </source>
</evidence>
<keyword evidence="3" id="KW-0443">Lipid metabolism</keyword>
<name>T1JBW0_STRMM</name>
<organism evidence="6 7">
    <name type="scientific">Strigamia maritima</name>
    <name type="common">European centipede</name>
    <name type="synonym">Geophilus maritimus</name>
    <dbReference type="NCBI Taxonomy" id="126957"/>
    <lineage>
        <taxon>Eukaryota</taxon>
        <taxon>Metazoa</taxon>
        <taxon>Ecdysozoa</taxon>
        <taxon>Arthropoda</taxon>
        <taxon>Myriapoda</taxon>
        <taxon>Chilopoda</taxon>
        <taxon>Pleurostigmophora</taxon>
        <taxon>Geophilomorpha</taxon>
        <taxon>Linotaeniidae</taxon>
        <taxon>Strigamia</taxon>
    </lineage>
</organism>
<dbReference type="InterPro" id="IPR020845">
    <property type="entry name" value="AMP-binding_CS"/>
</dbReference>
<feature type="domain" description="AMP-dependent synthetase/ligase" evidence="5">
    <location>
        <begin position="72"/>
        <end position="487"/>
    </location>
</feature>
<dbReference type="Proteomes" id="UP000014500">
    <property type="component" value="Unassembled WGS sequence"/>
</dbReference>
<dbReference type="EnsemblMetazoa" id="SMAR011265-RA">
    <property type="protein sequence ID" value="SMAR011265-PA"/>
    <property type="gene ID" value="SMAR011265"/>
</dbReference>
<proteinExistence type="predicted"/>